<name>A0A091Q922_LEPDC</name>
<sequence>AAIDFLLLTHGHRCQNFDGMCYINLTDHSQSIHKSIQQLME</sequence>
<dbReference type="SUPFAM" id="SSF58069">
    <property type="entry name" value="Virus ectodomain"/>
    <property type="match status" value="1"/>
</dbReference>
<evidence type="ECO:0000313" key="2">
    <source>
        <dbReference type="Proteomes" id="UP000053001"/>
    </source>
</evidence>
<feature type="non-terminal residue" evidence="1">
    <location>
        <position position="1"/>
    </location>
</feature>
<dbReference type="PhylomeDB" id="A0A091Q922"/>
<dbReference type="Gene3D" id="1.10.287.210">
    <property type="match status" value="1"/>
</dbReference>
<accession>A0A091Q922</accession>
<feature type="non-terminal residue" evidence="1">
    <location>
        <position position="41"/>
    </location>
</feature>
<dbReference type="Proteomes" id="UP000053001">
    <property type="component" value="Unassembled WGS sequence"/>
</dbReference>
<proteinExistence type="predicted"/>
<protein>
    <submittedName>
        <fullName evidence="1">Uncharacterized protein</fullName>
    </submittedName>
</protein>
<keyword evidence="2" id="KW-1185">Reference proteome</keyword>
<dbReference type="EMBL" id="KK689652">
    <property type="protein sequence ID" value="KFQ16051.1"/>
    <property type="molecule type" value="Genomic_DNA"/>
</dbReference>
<gene>
    <name evidence="1" type="ORF">N330_03059</name>
</gene>
<organism evidence="1 2">
    <name type="scientific">Leptosomus discolor</name>
    <name type="common">Madagascar cuckoo roller</name>
    <name type="synonym">Cuculus discolor</name>
    <dbReference type="NCBI Taxonomy" id="188344"/>
    <lineage>
        <taxon>Eukaryota</taxon>
        <taxon>Metazoa</taxon>
        <taxon>Chordata</taxon>
        <taxon>Craniata</taxon>
        <taxon>Vertebrata</taxon>
        <taxon>Euteleostomi</taxon>
        <taxon>Archelosauria</taxon>
        <taxon>Archosauria</taxon>
        <taxon>Dinosauria</taxon>
        <taxon>Saurischia</taxon>
        <taxon>Theropoda</taxon>
        <taxon>Coelurosauria</taxon>
        <taxon>Aves</taxon>
        <taxon>Neognathae</taxon>
        <taxon>Neoaves</taxon>
        <taxon>Telluraves</taxon>
        <taxon>Coraciimorphae</taxon>
        <taxon>Coraciiformes</taxon>
        <taxon>Leptosomidae</taxon>
        <taxon>Leptosomus</taxon>
    </lineage>
</organism>
<reference evidence="1 2" key="1">
    <citation type="submission" date="2014-04" db="EMBL/GenBank/DDBJ databases">
        <title>Genome evolution of avian class.</title>
        <authorList>
            <person name="Zhang G."/>
            <person name="Li C."/>
        </authorList>
    </citation>
    <scope>NUCLEOTIDE SEQUENCE [LARGE SCALE GENOMIC DNA]</scope>
    <source>
        <strain evidence="1">BGI_N330</strain>
    </source>
</reference>
<dbReference type="AlphaFoldDB" id="A0A091Q922"/>
<evidence type="ECO:0000313" key="1">
    <source>
        <dbReference type="EMBL" id="KFQ16051.1"/>
    </source>
</evidence>